<dbReference type="OrthoDB" id="6091802at2759"/>
<feature type="transmembrane region" description="Helical" evidence="5">
    <location>
        <begin position="280"/>
        <end position="304"/>
    </location>
</feature>
<dbReference type="PANTHER" id="PTHR46641:SF2">
    <property type="entry name" value="FMRFAMIDE RECEPTOR"/>
    <property type="match status" value="1"/>
</dbReference>
<dbReference type="AlphaFoldDB" id="A0A3S0ZHY5"/>
<proteinExistence type="predicted"/>
<feature type="transmembrane region" description="Helical" evidence="5">
    <location>
        <begin position="32"/>
        <end position="60"/>
    </location>
</feature>
<dbReference type="EMBL" id="RQTK01000530">
    <property type="protein sequence ID" value="RUS78143.1"/>
    <property type="molecule type" value="Genomic_DNA"/>
</dbReference>
<feature type="transmembrane region" description="Helical" evidence="5">
    <location>
        <begin position="159"/>
        <end position="183"/>
    </location>
</feature>
<dbReference type="InterPro" id="IPR017452">
    <property type="entry name" value="GPCR_Rhodpsn_7TM"/>
</dbReference>
<accession>A0A3S0ZHY5</accession>
<keyword evidence="3 5" id="KW-1133">Transmembrane helix</keyword>
<name>A0A3S0ZHY5_ELYCH</name>
<sequence>MENRSSPVFDNDSTPQNMTYLPPDDEDVCTDLYSFITVCISYVTIPISAVGICGNIVILITFTKIGFLEPINISYCALAVSDILGVLFLMWNSICSILDFQKSDIPFEALQISLPTGGAIFDIFNGTTAWLTAYVSLERCLCVVFPLKIKRILTHRKSIIVIASLFTIIGVPLLCANFILFQFEFQFDSETNRTVLNAKNLKDSSHGLYSFVYLYKFAVLNLLSLTIILVCSSILAVRVRRSAKFRMTASAVPTNQMPGADPFDDRTRRKFIADMRVSKIVLSIASISILLGCLNATRTLLVMVWPDFRPTPDHNIFIVASKLLSLLYLVNSSVNFFIFYMMGSKFRRTVQQLHCSLARPQK</sequence>
<evidence type="ECO:0000313" key="8">
    <source>
        <dbReference type="Proteomes" id="UP000271974"/>
    </source>
</evidence>
<keyword evidence="8" id="KW-1185">Reference proteome</keyword>
<comment type="caution">
    <text evidence="7">The sequence shown here is derived from an EMBL/GenBank/DDBJ whole genome shotgun (WGS) entry which is preliminary data.</text>
</comment>
<dbReference type="InterPro" id="IPR000276">
    <property type="entry name" value="GPCR_Rhodpsn"/>
</dbReference>
<keyword evidence="2 5" id="KW-0812">Transmembrane</keyword>
<dbReference type="GO" id="GO:0016020">
    <property type="term" value="C:membrane"/>
    <property type="evidence" value="ECO:0007669"/>
    <property type="project" value="UniProtKB-SubCell"/>
</dbReference>
<evidence type="ECO:0000259" key="6">
    <source>
        <dbReference type="PROSITE" id="PS50262"/>
    </source>
</evidence>
<dbReference type="Gene3D" id="1.20.1070.10">
    <property type="entry name" value="Rhodopsin 7-helix transmembrane proteins"/>
    <property type="match status" value="1"/>
</dbReference>
<evidence type="ECO:0000313" key="7">
    <source>
        <dbReference type="EMBL" id="RUS78143.1"/>
    </source>
</evidence>
<evidence type="ECO:0000256" key="1">
    <source>
        <dbReference type="ARBA" id="ARBA00004370"/>
    </source>
</evidence>
<dbReference type="InterPro" id="IPR052954">
    <property type="entry name" value="GPCR-Ligand_Int"/>
</dbReference>
<dbReference type="SUPFAM" id="SSF81321">
    <property type="entry name" value="Family A G protein-coupled receptor-like"/>
    <property type="match status" value="1"/>
</dbReference>
<evidence type="ECO:0000256" key="5">
    <source>
        <dbReference type="SAM" id="Phobius"/>
    </source>
</evidence>
<evidence type="ECO:0000256" key="4">
    <source>
        <dbReference type="ARBA" id="ARBA00023136"/>
    </source>
</evidence>
<organism evidence="7 8">
    <name type="scientific">Elysia chlorotica</name>
    <name type="common">Eastern emerald elysia</name>
    <name type="synonym">Sea slug</name>
    <dbReference type="NCBI Taxonomy" id="188477"/>
    <lineage>
        <taxon>Eukaryota</taxon>
        <taxon>Metazoa</taxon>
        <taxon>Spiralia</taxon>
        <taxon>Lophotrochozoa</taxon>
        <taxon>Mollusca</taxon>
        <taxon>Gastropoda</taxon>
        <taxon>Heterobranchia</taxon>
        <taxon>Euthyneura</taxon>
        <taxon>Panpulmonata</taxon>
        <taxon>Sacoglossa</taxon>
        <taxon>Placobranchoidea</taxon>
        <taxon>Plakobranchidae</taxon>
        <taxon>Elysia</taxon>
    </lineage>
</organism>
<evidence type="ECO:0000256" key="3">
    <source>
        <dbReference type="ARBA" id="ARBA00022989"/>
    </source>
</evidence>
<gene>
    <name evidence="7" type="ORF">EGW08_014091</name>
</gene>
<dbReference type="Pfam" id="PF00001">
    <property type="entry name" value="7tm_1"/>
    <property type="match status" value="1"/>
</dbReference>
<dbReference type="PANTHER" id="PTHR46641">
    <property type="entry name" value="FMRFAMIDE RECEPTOR-RELATED"/>
    <property type="match status" value="1"/>
</dbReference>
<dbReference type="CDD" id="cd14978">
    <property type="entry name" value="7tmA_FMRFamide_R-like"/>
    <property type="match status" value="1"/>
</dbReference>
<keyword evidence="4 5" id="KW-0472">Membrane</keyword>
<reference evidence="7 8" key="1">
    <citation type="submission" date="2019-01" db="EMBL/GenBank/DDBJ databases">
        <title>A draft genome assembly of the solar-powered sea slug Elysia chlorotica.</title>
        <authorList>
            <person name="Cai H."/>
            <person name="Li Q."/>
            <person name="Fang X."/>
            <person name="Li J."/>
            <person name="Curtis N.E."/>
            <person name="Altenburger A."/>
            <person name="Shibata T."/>
            <person name="Feng M."/>
            <person name="Maeda T."/>
            <person name="Schwartz J.A."/>
            <person name="Shigenobu S."/>
            <person name="Lundholm N."/>
            <person name="Nishiyama T."/>
            <person name="Yang H."/>
            <person name="Hasebe M."/>
            <person name="Li S."/>
            <person name="Pierce S.K."/>
            <person name="Wang J."/>
        </authorList>
    </citation>
    <scope>NUCLEOTIDE SEQUENCE [LARGE SCALE GENOMIC DNA]</scope>
    <source>
        <strain evidence="7">EC2010</strain>
        <tissue evidence="7">Whole organism of an adult</tissue>
    </source>
</reference>
<dbReference type="PROSITE" id="PS50262">
    <property type="entry name" value="G_PROTEIN_RECEP_F1_2"/>
    <property type="match status" value="1"/>
</dbReference>
<feature type="transmembrane region" description="Helical" evidence="5">
    <location>
        <begin position="213"/>
        <end position="237"/>
    </location>
</feature>
<evidence type="ECO:0000256" key="2">
    <source>
        <dbReference type="ARBA" id="ARBA00022692"/>
    </source>
</evidence>
<feature type="transmembrane region" description="Helical" evidence="5">
    <location>
        <begin position="72"/>
        <end position="91"/>
    </location>
</feature>
<comment type="subcellular location">
    <subcellularLocation>
        <location evidence="1">Membrane</location>
    </subcellularLocation>
</comment>
<dbReference type="GO" id="GO:0004930">
    <property type="term" value="F:G protein-coupled receptor activity"/>
    <property type="evidence" value="ECO:0007669"/>
    <property type="project" value="InterPro"/>
</dbReference>
<feature type="transmembrane region" description="Helical" evidence="5">
    <location>
        <begin position="316"/>
        <end position="340"/>
    </location>
</feature>
<feature type="domain" description="G-protein coupled receptors family 1 profile" evidence="6">
    <location>
        <begin position="54"/>
        <end position="339"/>
    </location>
</feature>
<dbReference type="Proteomes" id="UP000271974">
    <property type="component" value="Unassembled WGS sequence"/>
</dbReference>
<dbReference type="STRING" id="188477.A0A3S0ZHY5"/>
<dbReference type="PRINTS" id="PR00237">
    <property type="entry name" value="GPCRRHODOPSN"/>
</dbReference>
<protein>
    <recommendedName>
        <fullName evidence="6">G-protein coupled receptors family 1 profile domain-containing protein</fullName>
    </recommendedName>
</protein>